<feature type="repeat" description="WD" evidence="13">
    <location>
        <begin position="149"/>
        <end position="180"/>
    </location>
</feature>
<evidence type="ECO:0000256" key="6">
    <source>
        <dbReference type="ARBA" id="ARBA00022853"/>
    </source>
</evidence>
<dbReference type="PANTHER" id="PTHR15271">
    <property type="entry name" value="CHROMATIN ASSEMBLY FACTOR 1 SUBUNIT B"/>
    <property type="match status" value="1"/>
</dbReference>
<keyword evidence="4" id="KW-0677">Repeat</keyword>
<keyword evidence="8" id="KW-0804">Transcription</keyword>
<dbReference type="GO" id="GO:0006334">
    <property type="term" value="P:nucleosome assembly"/>
    <property type="evidence" value="ECO:0007669"/>
    <property type="project" value="TreeGrafter"/>
</dbReference>
<evidence type="ECO:0000256" key="13">
    <source>
        <dbReference type="PROSITE-ProRule" id="PRU00221"/>
    </source>
</evidence>
<evidence type="ECO:0000256" key="5">
    <source>
        <dbReference type="ARBA" id="ARBA00022763"/>
    </source>
</evidence>
<evidence type="ECO:0000256" key="1">
    <source>
        <dbReference type="ARBA" id="ARBA00004123"/>
    </source>
</evidence>
<feature type="domain" description="CAF1B/HIR1 beta-propeller" evidence="14">
    <location>
        <begin position="1"/>
        <end position="312"/>
    </location>
</feature>
<dbReference type="Gene3D" id="2.130.10.10">
    <property type="entry name" value="YVTN repeat-like/Quinoprotein amine dehydrogenase"/>
    <property type="match status" value="1"/>
</dbReference>
<dbReference type="InterPro" id="IPR045145">
    <property type="entry name" value="PTHR15271"/>
</dbReference>
<dbReference type="PANTHER" id="PTHR15271:SF4">
    <property type="entry name" value="CHROMATIN ASSEMBLY FACTOR 1 SUBUNIT B"/>
    <property type="match status" value="1"/>
</dbReference>
<dbReference type="GO" id="GO:0033186">
    <property type="term" value="C:CAF-1 complex"/>
    <property type="evidence" value="ECO:0007669"/>
    <property type="project" value="TreeGrafter"/>
</dbReference>
<dbReference type="SMART" id="SM00320">
    <property type="entry name" value="WD40"/>
    <property type="match status" value="4"/>
</dbReference>
<dbReference type="InterPro" id="IPR019775">
    <property type="entry name" value="WD40_repeat_CS"/>
</dbReference>
<evidence type="ECO:0000256" key="12">
    <source>
        <dbReference type="ARBA" id="ARBA00077035"/>
    </source>
</evidence>
<keyword evidence="16" id="KW-1185">Reference proteome</keyword>
<accession>A0A8T0HPZ8</accession>
<dbReference type="SUPFAM" id="SSF50978">
    <property type="entry name" value="WD40 repeat-like"/>
    <property type="match status" value="1"/>
</dbReference>
<evidence type="ECO:0000313" key="15">
    <source>
        <dbReference type="EMBL" id="KAG0572871.1"/>
    </source>
</evidence>
<organism evidence="15 16">
    <name type="scientific">Ceratodon purpureus</name>
    <name type="common">Fire moss</name>
    <name type="synonym">Dicranum purpureum</name>
    <dbReference type="NCBI Taxonomy" id="3225"/>
    <lineage>
        <taxon>Eukaryota</taxon>
        <taxon>Viridiplantae</taxon>
        <taxon>Streptophyta</taxon>
        <taxon>Embryophyta</taxon>
        <taxon>Bryophyta</taxon>
        <taxon>Bryophytina</taxon>
        <taxon>Bryopsida</taxon>
        <taxon>Dicranidae</taxon>
        <taxon>Pseudoditrichales</taxon>
        <taxon>Ditrichaceae</taxon>
        <taxon>Ceratodon</taxon>
    </lineage>
</organism>
<dbReference type="AlphaFoldDB" id="A0A8T0HPZ8"/>
<dbReference type="GO" id="GO:0006281">
    <property type="term" value="P:DNA repair"/>
    <property type="evidence" value="ECO:0007669"/>
    <property type="project" value="UniProtKB-KW"/>
</dbReference>
<keyword evidence="9" id="KW-0233">DNA recombination</keyword>
<dbReference type="InterPro" id="IPR036322">
    <property type="entry name" value="WD40_repeat_dom_sf"/>
</dbReference>
<gene>
    <name evidence="15" type="ORF">KC19_VG131500</name>
</gene>
<evidence type="ECO:0000313" key="16">
    <source>
        <dbReference type="Proteomes" id="UP000822688"/>
    </source>
</evidence>
<evidence type="ECO:0000256" key="11">
    <source>
        <dbReference type="ARBA" id="ARBA00023242"/>
    </source>
</evidence>
<sequence length="322" mass="35543">MKGATVQVAWHCSEPVLSLDFHSQSGLLATAGADHDIKFWSVHHKENGAPTVTFEAALCYHSKAVNVLRFAASGQLLASGGDGGEILLWKRSLIADEKPCWRILKTFQLHVRDVLDLAWSPDSALLMSGSVDNQCMIWDVATGKVVQILNDHQHFVQGVAWDPAGEYLASISSDRTCRIYARQSAPKKSKKRKITAVESLFTCRQVLAKTEVATPTITTTTDGNVKAFKAQHLFHDENMPSFFRRLAWSPDASLLIVPSGLYKMAHDAPSFNMTYIYSRKDLSRPCIHLPAPSKPVVAVRFCPAIFALVKNVAEKDMSSGTF</sequence>
<keyword evidence="7" id="KW-0805">Transcription regulation</keyword>
<dbReference type="EMBL" id="CM026426">
    <property type="protein sequence ID" value="KAG0572871.1"/>
    <property type="molecule type" value="Genomic_DNA"/>
</dbReference>
<keyword evidence="11" id="KW-0539">Nucleus</keyword>
<evidence type="ECO:0000256" key="7">
    <source>
        <dbReference type="ARBA" id="ARBA00023015"/>
    </source>
</evidence>
<dbReference type="InterPro" id="IPR055410">
    <property type="entry name" value="Beta-prop_CAF1B_HIR1"/>
</dbReference>
<evidence type="ECO:0000256" key="10">
    <source>
        <dbReference type="ARBA" id="ARBA00023204"/>
    </source>
</evidence>
<evidence type="ECO:0000256" key="9">
    <source>
        <dbReference type="ARBA" id="ARBA00023172"/>
    </source>
</evidence>
<comment type="subcellular location">
    <subcellularLocation>
        <location evidence="1">Nucleus</location>
    </subcellularLocation>
</comment>
<evidence type="ECO:0000256" key="4">
    <source>
        <dbReference type="ARBA" id="ARBA00022737"/>
    </source>
</evidence>
<comment type="similarity">
    <text evidence="2">Belongs to the WD repeat HIR1 family.</text>
</comment>
<dbReference type="PROSITE" id="PS50082">
    <property type="entry name" value="WD_REPEATS_2"/>
    <property type="match status" value="4"/>
</dbReference>
<dbReference type="EMBL" id="CM026426">
    <property type="protein sequence ID" value="KAG0572870.1"/>
    <property type="molecule type" value="Genomic_DNA"/>
</dbReference>
<dbReference type="InterPro" id="IPR001680">
    <property type="entry name" value="WD40_rpt"/>
</dbReference>
<dbReference type="InterPro" id="IPR015943">
    <property type="entry name" value="WD40/YVTN_repeat-like_dom_sf"/>
</dbReference>
<evidence type="ECO:0000256" key="3">
    <source>
        <dbReference type="ARBA" id="ARBA00022574"/>
    </source>
</evidence>
<dbReference type="GO" id="GO:0005634">
    <property type="term" value="C:nucleus"/>
    <property type="evidence" value="ECO:0007669"/>
    <property type="project" value="UniProtKB-SubCell"/>
</dbReference>
<reference evidence="15" key="1">
    <citation type="submission" date="2020-06" db="EMBL/GenBank/DDBJ databases">
        <title>WGS assembly of Ceratodon purpureus strain R40.</title>
        <authorList>
            <person name="Carey S.B."/>
            <person name="Jenkins J."/>
            <person name="Shu S."/>
            <person name="Lovell J.T."/>
            <person name="Sreedasyam A."/>
            <person name="Maumus F."/>
            <person name="Tiley G.P."/>
            <person name="Fernandez-Pozo N."/>
            <person name="Barry K."/>
            <person name="Chen C."/>
            <person name="Wang M."/>
            <person name="Lipzen A."/>
            <person name="Daum C."/>
            <person name="Saski C.A."/>
            <person name="Payton A.C."/>
            <person name="Mcbreen J.C."/>
            <person name="Conrad R.E."/>
            <person name="Kollar L.M."/>
            <person name="Olsson S."/>
            <person name="Huttunen S."/>
            <person name="Landis J.B."/>
            <person name="Wickett N.J."/>
            <person name="Johnson M.G."/>
            <person name="Rensing S.A."/>
            <person name="Grimwood J."/>
            <person name="Schmutz J."/>
            <person name="Mcdaniel S.F."/>
        </authorList>
    </citation>
    <scope>NUCLEOTIDE SEQUENCE</scope>
    <source>
        <strain evidence="15">R40</strain>
    </source>
</reference>
<proteinExistence type="inferred from homology"/>
<feature type="repeat" description="WD" evidence="13">
    <location>
        <begin position="16"/>
        <end position="42"/>
    </location>
</feature>
<dbReference type="Pfam" id="PF24105">
    <property type="entry name" value="Beta-prop_CAF1B_HIR1"/>
    <property type="match status" value="1"/>
</dbReference>
<evidence type="ECO:0000256" key="2">
    <source>
        <dbReference type="ARBA" id="ARBA00007306"/>
    </source>
</evidence>
<protein>
    <recommendedName>
        <fullName evidence="12">CAF-1 p60 homolog</fullName>
    </recommendedName>
</protein>
<comment type="caution">
    <text evidence="15">The sequence shown here is derived from an EMBL/GenBank/DDBJ whole genome shotgun (WGS) entry which is preliminary data.</text>
</comment>
<keyword evidence="5" id="KW-0227">DNA damage</keyword>
<feature type="repeat" description="WD" evidence="13">
    <location>
        <begin position="107"/>
        <end position="148"/>
    </location>
</feature>
<dbReference type="PROSITE" id="PS50294">
    <property type="entry name" value="WD_REPEATS_REGION"/>
    <property type="match status" value="1"/>
</dbReference>
<name>A0A8T0HPZ8_CERPU</name>
<dbReference type="PROSITE" id="PS00678">
    <property type="entry name" value="WD_REPEATS_1"/>
    <property type="match status" value="1"/>
</dbReference>
<keyword evidence="10" id="KW-0234">DNA repair</keyword>
<keyword evidence="3 13" id="KW-0853">WD repeat</keyword>
<feature type="repeat" description="WD" evidence="13">
    <location>
        <begin position="58"/>
        <end position="90"/>
    </location>
</feature>
<keyword evidence="6" id="KW-0156">Chromatin regulator</keyword>
<evidence type="ECO:0000256" key="8">
    <source>
        <dbReference type="ARBA" id="ARBA00023163"/>
    </source>
</evidence>
<dbReference type="GO" id="GO:0006310">
    <property type="term" value="P:DNA recombination"/>
    <property type="evidence" value="ECO:0007669"/>
    <property type="project" value="UniProtKB-KW"/>
</dbReference>
<dbReference type="GO" id="GO:0006335">
    <property type="term" value="P:DNA replication-dependent chromatin assembly"/>
    <property type="evidence" value="ECO:0007669"/>
    <property type="project" value="InterPro"/>
</dbReference>
<dbReference type="FunFam" id="2.130.10.10:FF:000466">
    <property type="entry name" value="Chromatin assembly factor 1 subunit FAS2"/>
    <property type="match status" value="1"/>
</dbReference>
<dbReference type="Proteomes" id="UP000822688">
    <property type="component" value="Chromosome V"/>
</dbReference>
<evidence type="ECO:0000259" key="14">
    <source>
        <dbReference type="Pfam" id="PF24105"/>
    </source>
</evidence>